<dbReference type="InterPro" id="IPR010982">
    <property type="entry name" value="Lambda_DNA-bd_dom_sf"/>
</dbReference>
<dbReference type="SMART" id="SM00530">
    <property type="entry name" value="HTH_XRE"/>
    <property type="match status" value="1"/>
</dbReference>
<dbReference type="RefSeq" id="WP_156621414.1">
    <property type="nucleotide sequence ID" value="NZ_BAABXT010000001.1"/>
</dbReference>
<dbReference type="PROSITE" id="PS50943">
    <property type="entry name" value="HTH_CROC1"/>
    <property type="match status" value="1"/>
</dbReference>
<dbReference type="SUPFAM" id="SSF47413">
    <property type="entry name" value="lambda repressor-like DNA-binding domains"/>
    <property type="match status" value="1"/>
</dbReference>
<name>A0A6N3DEA1_FLAPL</name>
<dbReference type="PANTHER" id="PTHR46797">
    <property type="entry name" value="HTH-TYPE TRANSCRIPTIONAL REGULATOR"/>
    <property type="match status" value="1"/>
</dbReference>
<dbReference type="Pfam" id="PF01381">
    <property type="entry name" value="HTH_3"/>
    <property type="match status" value="1"/>
</dbReference>
<proteinExistence type="predicted"/>
<dbReference type="Gene3D" id="1.10.260.40">
    <property type="entry name" value="lambda repressor-like DNA-binding domains"/>
    <property type="match status" value="1"/>
</dbReference>
<dbReference type="GO" id="GO:0005829">
    <property type="term" value="C:cytosol"/>
    <property type="evidence" value="ECO:0007669"/>
    <property type="project" value="TreeGrafter"/>
</dbReference>
<gene>
    <name evidence="3" type="ORF">FPLFYP42_01747</name>
</gene>
<dbReference type="InterPro" id="IPR050807">
    <property type="entry name" value="TransReg_Diox_bact_type"/>
</dbReference>
<dbReference type="GO" id="GO:0003700">
    <property type="term" value="F:DNA-binding transcription factor activity"/>
    <property type="evidence" value="ECO:0007669"/>
    <property type="project" value="TreeGrafter"/>
</dbReference>
<reference evidence="3" key="1">
    <citation type="submission" date="2019-11" db="EMBL/GenBank/DDBJ databases">
        <authorList>
            <person name="Feng L."/>
        </authorList>
    </citation>
    <scope>NUCLEOTIDE SEQUENCE</scope>
    <source>
        <strain evidence="3">FplautiiLFYP42</strain>
    </source>
</reference>
<dbReference type="EMBL" id="CACRUB010000031">
    <property type="protein sequence ID" value="VYU26144.1"/>
    <property type="molecule type" value="Genomic_DNA"/>
</dbReference>
<evidence type="ECO:0000256" key="1">
    <source>
        <dbReference type="ARBA" id="ARBA00023125"/>
    </source>
</evidence>
<feature type="domain" description="HTH cro/C1-type" evidence="2">
    <location>
        <begin position="8"/>
        <end position="62"/>
    </location>
</feature>
<dbReference type="AlphaFoldDB" id="A0A6N3DEA1"/>
<evidence type="ECO:0000259" key="2">
    <source>
        <dbReference type="PROSITE" id="PS50943"/>
    </source>
</evidence>
<dbReference type="CDD" id="cd00093">
    <property type="entry name" value="HTH_XRE"/>
    <property type="match status" value="1"/>
</dbReference>
<sequence length="149" mass="16884">MKTIAEKIRDQRLALDLTQQELADRAGITNRTISNYETGAAKPRGIQLRRLCEVLGITEEYLMNPEIEDPSHGLESAPYVEAVRKNYGRKGARELQELLEANQALFAGGEIPQEDKDLFFNAVMEAYVANKEKASEKFTPKSKRSRKKK</sequence>
<organism evidence="3">
    <name type="scientific">Flavonifractor plautii</name>
    <name type="common">Fusobacterium plautii</name>
    <dbReference type="NCBI Taxonomy" id="292800"/>
    <lineage>
        <taxon>Bacteria</taxon>
        <taxon>Bacillati</taxon>
        <taxon>Bacillota</taxon>
        <taxon>Clostridia</taxon>
        <taxon>Eubacteriales</taxon>
        <taxon>Oscillospiraceae</taxon>
        <taxon>Flavonifractor</taxon>
    </lineage>
</organism>
<evidence type="ECO:0000313" key="3">
    <source>
        <dbReference type="EMBL" id="VYU26144.1"/>
    </source>
</evidence>
<dbReference type="InterPro" id="IPR001387">
    <property type="entry name" value="Cro/C1-type_HTH"/>
</dbReference>
<accession>A0A6N3DEA1</accession>
<protein>
    <submittedName>
        <fullName evidence="3">Transcriptional repressor DicA</fullName>
    </submittedName>
</protein>
<dbReference type="PANTHER" id="PTHR46797:SF1">
    <property type="entry name" value="METHYLPHOSPHONATE SYNTHASE"/>
    <property type="match status" value="1"/>
</dbReference>
<keyword evidence="1" id="KW-0238">DNA-binding</keyword>
<dbReference type="GO" id="GO:0003677">
    <property type="term" value="F:DNA binding"/>
    <property type="evidence" value="ECO:0007669"/>
    <property type="project" value="UniProtKB-KW"/>
</dbReference>